<comment type="caution">
    <text evidence="1">The sequence shown here is derived from an EMBL/GenBank/DDBJ whole genome shotgun (WGS) entry which is preliminary data.</text>
</comment>
<accession>A0AAN9B4W9</accession>
<dbReference type="AlphaFoldDB" id="A0AAN9B4W9"/>
<dbReference type="EMBL" id="JBAMIC010000012">
    <property type="protein sequence ID" value="KAK7098818.1"/>
    <property type="molecule type" value="Genomic_DNA"/>
</dbReference>
<dbReference type="Proteomes" id="UP001374579">
    <property type="component" value="Unassembled WGS sequence"/>
</dbReference>
<proteinExistence type="predicted"/>
<name>A0AAN9B4W9_9CAEN</name>
<evidence type="ECO:0000313" key="1">
    <source>
        <dbReference type="EMBL" id="KAK7098818.1"/>
    </source>
</evidence>
<gene>
    <name evidence="1" type="ORF">V1264_003047</name>
</gene>
<organism evidence="1 2">
    <name type="scientific">Littorina saxatilis</name>
    <dbReference type="NCBI Taxonomy" id="31220"/>
    <lineage>
        <taxon>Eukaryota</taxon>
        <taxon>Metazoa</taxon>
        <taxon>Spiralia</taxon>
        <taxon>Lophotrochozoa</taxon>
        <taxon>Mollusca</taxon>
        <taxon>Gastropoda</taxon>
        <taxon>Caenogastropoda</taxon>
        <taxon>Littorinimorpha</taxon>
        <taxon>Littorinoidea</taxon>
        <taxon>Littorinidae</taxon>
        <taxon>Littorina</taxon>
    </lineage>
</organism>
<evidence type="ECO:0000313" key="2">
    <source>
        <dbReference type="Proteomes" id="UP001374579"/>
    </source>
</evidence>
<protein>
    <submittedName>
        <fullName evidence="1">Uncharacterized protein</fullName>
    </submittedName>
</protein>
<sequence length="104" mass="11651">MTATFKTLLQRLRKHRLLIASRKTATFHRQHNPLEPLMGETATRLVRDALFLPGCLWDLSAALASERILLGNAYSSPKAPISQTAVVFHKTNHKSLEETIICDA</sequence>
<reference evidence="1 2" key="1">
    <citation type="submission" date="2024-02" db="EMBL/GenBank/DDBJ databases">
        <title>Chromosome-scale genome assembly of the rough periwinkle Littorina saxatilis.</title>
        <authorList>
            <person name="De Jode A."/>
            <person name="Faria R."/>
            <person name="Formenti G."/>
            <person name="Sims Y."/>
            <person name="Smith T.P."/>
            <person name="Tracey A."/>
            <person name="Wood J.M.D."/>
            <person name="Zagrodzka Z.B."/>
            <person name="Johannesson K."/>
            <person name="Butlin R.K."/>
            <person name="Leder E.H."/>
        </authorList>
    </citation>
    <scope>NUCLEOTIDE SEQUENCE [LARGE SCALE GENOMIC DNA]</scope>
    <source>
        <strain evidence="1">Snail1</strain>
        <tissue evidence="1">Muscle</tissue>
    </source>
</reference>
<keyword evidence="2" id="KW-1185">Reference proteome</keyword>